<evidence type="ECO:0000313" key="5">
    <source>
        <dbReference type="Proteomes" id="UP000017836"/>
    </source>
</evidence>
<dbReference type="HOGENOM" id="CLU_2041167_0_0_1"/>
<dbReference type="Gene3D" id="1.25.40.10">
    <property type="entry name" value="Tetratricopeptide repeat domain"/>
    <property type="match status" value="1"/>
</dbReference>
<dbReference type="PANTHER" id="PTHR46128">
    <property type="entry name" value="MITOCHONDRIAL GROUP I INTRON SPLICING FACTOR CCM1"/>
    <property type="match status" value="1"/>
</dbReference>
<dbReference type="InterPro" id="IPR050872">
    <property type="entry name" value="PPR_P_subfamily"/>
</dbReference>
<dbReference type="OMA" id="FIDEMCP"/>
<proteinExistence type="inferred from homology"/>
<gene>
    <name evidence="4" type="ORF">AMTR_s00001p00240650</name>
</gene>
<keyword evidence="2" id="KW-0677">Repeat</keyword>
<organism evidence="4 5">
    <name type="scientific">Amborella trichopoda</name>
    <dbReference type="NCBI Taxonomy" id="13333"/>
    <lineage>
        <taxon>Eukaryota</taxon>
        <taxon>Viridiplantae</taxon>
        <taxon>Streptophyta</taxon>
        <taxon>Embryophyta</taxon>
        <taxon>Tracheophyta</taxon>
        <taxon>Spermatophyta</taxon>
        <taxon>Magnoliopsida</taxon>
        <taxon>Amborellales</taxon>
        <taxon>Amborellaceae</taxon>
        <taxon>Amborella</taxon>
    </lineage>
</organism>
<dbReference type="Pfam" id="PF12854">
    <property type="entry name" value="PPR_1"/>
    <property type="match status" value="1"/>
</dbReference>
<sequence>MAGVHQTLALMKASGFPPDNVSCDLIVRALCSSALEDEACELFKEIASSNLKSRSTSPLDMFTFNFLVRHLCKTRAMSTVYEFINEAHALGLEPDLVTYILIDAVCRSKNLREATRLLGVL</sequence>
<protein>
    <recommendedName>
        <fullName evidence="6">Pentacotripeptide-repeat region of PRORP domain-containing protein</fullName>
    </recommendedName>
</protein>
<evidence type="ECO:0000256" key="2">
    <source>
        <dbReference type="ARBA" id="ARBA00022737"/>
    </source>
</evidence>
<dbReference type="eggNOG" id="KOG4197">
    <property type="taxonomic scope" value="Eukaryota"/>
</dbReference>
<dbReference type="Proteomes" id="UP000017836">
    <property type="component" value="Unassembled WGS sequence"/>
</dbReference>
<evidence type="ECO:0000256" key="1">
    <source>
        <dbReference type="ARBA" id="ARBA00007626"/>
    </source>
</evidence>
<dbReference type="AlphaFoldDB" id="W1NMA7"/>
<accession>W1NMA7</accession>
<dbReference type="PANTHER" id="PTHR46128:SF136">
    <property type="entry name" value="PENTACOTRIPEPTIDE-REPEAT REGION OF PRORP DOMAIN-CONTAINING PROTEIN"/>
    <property type="match status" value="1"/>
</dbReference>
<name>W1NMA7_AMBTC</name>
<dbReference type="PROSITE" id="PS51375">
    <property type="entry name" value="PPR"/>
    <property type="match status" value="2"/>
</dbReference>
<dbReference type="InterPro" id="IPR011990">
    <property type="entry name" value="TPR-like_helical_dom_sf"/>
</dbReference>
<comment type="similarity">
    <text evidence="1">Belongs to the PPR family. P subfamily.</text>
</comment>
<dbReference type="Gramene" id="ERM96399">
    <property type="protein sequence ID" value="ERM96399"/>
    <property type="gene ID" value="AMTR_s00001p00240650"/>
</dbReference>
<keyword evidence="5" id="KW-1185">Reference proteome</keyword>
<reference evidence="5" key="1">
    <citation type="journal article" date="2013" name="Science">
        <title>The Amborella genome and the evolution of flowering plants.</title>
        <authorList>
            <consortium name="Amborella Genome Project"/>
        </authorList>
    </citation>
    <scope>NUCLEOTIDE SEQUENCE [LARGE SCALE GENOMIC DNA]</scope>
</reference>
<evidence type="ECO:0000256" key="3">
    <source>
        <dbReference type="PROSITE-ProRule" id="PRU00708"/>
    </source>
</evidence>
<feature type="repeat" description="PPR" evidence="3">
    <location>
        <begin position="60"/>
        <end position="94"/>
    </location>
</feature>
<dbReference type="Pfam" id="PF01535">
    <property type="entry name" value="PPR"/>
    <property type="match status" value="1"/>
</dbReference>
<feature type="repeat" description="PPR" evidence="3">
    <location>
        <begin position="19"/>
        <end position="53"/>
    </location>
</feature>
<dbReference type="EMBL" id="KI397142">
    <property type="protein sequence ID" value="ERM96399.1"/>
    <property type="molecule type" value="Genomic_DNA"/>
</dbReference>
<dbReference type="InterPro" id="IPR002885">
    <property type="entry name" value="PPR_rpt"/>
</dbReference>
<evidence type="ECO:0008006" key="6">
    <source>
        <dbReference type="Google" id="ProtNLM"/>
    </source>
</evidence>
<evidence type="ECO:0000313" key="4">
    <source>
        <dbReference type="EMBL" id="ERM96399.1"/>
    </source>
</evidence>